<evidence type="ECO:0000313" key="1">
    <source>
        <dbReference type="EMBL" id="QID16468.1"/>
    </source>
</evidence>
<keyword evidence="1" id="KW-0378">Hydrolase</keyword>
<accession>A0A6C1B0W2</accession>
<dbReference type="InterPro" id="IPR029058">
    <property type="entry name" value="AB_hydrolase_fold"/>
</dbReference>
<name>A0A6C1B0W2_9RHOO</name>
<dbReference type="SUPFAM" id="SSF53474">
    <property type="entry name" value="alpha/beta-Hydrolases"/>
    <property type="match status" value="1"/>
</dbReference>
<reference evidence="1 2" key="1">
    <citation type="submission" date="2020-02" db="EMBL/GenBank/DDBJ databases">
        <title>Nitrogenibacter mangrovi gen. nov., sp. nov. isolated from mangrove sediment, a denitrifying betaproteobacterium.</title>
        <authorList>
            <person name="Liao H."/>
            <person name="Tian Y."/>
        </authorList>
    </citation>
    <scope>NUCLEOTIDE SEQUENCE [LARGE SCALE GENOMIC DNA]</scope>
    <source>
        <strain evidence="1 2">M9-3-2</strain>
    </source>
</reference>
<dbReference type="EMBL" id="CP048836">
    <property type="protein sequence ID" value="QID16468.1"/>
    <property type="molecule type" value="Genomic_DNA"/>
</dbReference>
<dbReference type="Gene3D" id="3.40.50.1820">
    <property type="entry name" value="alpha/beta hydrolase"/>
    <property type="match status" value="1"/>
</dbReference>
<dbReference type="RefSeq" id="WP_173763636.1">
    <property type="nucleotide sequence ID" value="NZ_CP048836.1"/>
</dbReference>
<proteinExistence type="predicted"/>
<sequence length="205" mass="21818">MSLPADTRVVLLPGAYDTPADFLTHGFDAAARAAGVDLHTHPTDLNAVASGALVHTLHEAVIAPARRAGVRRLLLGGISIGALTALTYADTYPDGVDGLVLLAPYPGNRMITGAITAAGGLRHWDAGGLAPDEGELRGWRALQTLARRQPPPVWLGYGRQDRFAPGHALMAEVLPPDRVATVDGGHDWPTWRQLWDRLLATGLRP</sequence>
<dbReference type="Proteomes" id="UP000501991">
    <property type="component" value="Chromosome"/>
</dbReference>
<keyword evidence="2" id="KW-1185">Reference proteome</keyword>
<organism evidence="1 2">
    <name type="scientific">Nitrogeniibacter mangrovi</name>
    <dbReference type="NCBI Taxonomy" id="2016596"/>
    <lineage>
        <taxon>Bacteria</taxon>
        <taxon>Pseudomonadati</taxon>
        <taxon>Pseudomonadota</taxon>
        <taxon>Betaproteobacteria</taxon>
        <taxon>Rhodocyclales</taxon>
        <taxon>Zoogloeaceae</taxon>
        <taxon>Nitrogeniibacter</taxon>
    </lineage>
</organism>
<protein>
    <submittedName>
        <fullName evidence="1">Alpha/beta hydrolase</fullName>
    </submittedName>
</protein>
<dbReference type="AlphaFoldDB" id="A0A6C1B0W2"/>
<dbReference type="KEGG" id="azq:G3580_01805"/>
<dbReference type="GO" id="GO:0016787">
    <property type="term" value="F:hydrolase activity"/>
    <property type="evidence" value="ECO:0007669"/>
    <property type="project" value="UniProtKB-KW"/>
</dbReference>
<evidence type="ECO:0000313" key="2">
    <source>
        <dbReference type="Proteomes" id="UP000501991"/>
    </source>
</evidence>
<gene>
    <name evidence="1" type="ORF">G3580_01805</name>
</gene>